<comment type="caution">
    <text evidence="5">The sequence shown here is derived from an EMBL/GenBank/DDBJ whole genome shotgun (WGS) entry which is preliminary data.</text>
</comment>
<keyword evidence="6" id="KW-1185">Reference proteome</keyword>
<dbReference type="InterPro" id="IPR050836">
    <property type="entry name" value="SDS22/Internalin_LRR"/>
</dbReference>
<dbReference type="InterPro" id="IPR032675">
    <property type="entry name" value="LRR_dom_sf"/>
</dbReference>
<dbReference type="RefSeq" id="WP_024331753.1">
    <property type="nucleotide sequence ID" value="NZ_JASOXK010000006.1"/>
</dbReference>
<evidence type="ECO:0000256" key="2">
    <source>
        <dbReference type="ARBA" id="ARBA00022737"/>
    </source>
</evidence>
<reference evidence="5 6" key="1">
    <citation type="submission" date="2017-12" db="EMBL/GenBank/DDBJ databases">
        <title>Phylogenetic diversity of female urinary microbiome.</title>
        <authorList>
            <person name="Thomas-White K."/>
            <person name="Wolfe A.J."/>
        </authorList>
    </citation>
    <scope>NUCLEOTIDE SEQUENCE [LARGE SCALE GENOMIC DNA]</scope>
    <source>
        <strain evidence="5 6">UMB0402</strain>
    </source>
</reference>
<keyword evidence="3" id="KW-0472">Membrane</keyword>
<evidence type="ECO:0000256" key="4">
    <source>
        <dbReference type="SAM" id="SignalP"/>
    </source>
</evidence>
<evidence type="ECO:0000256" key="1">
    <source>
        <dbReference type="ARBA" id="ARBA00022614"/>
    </source>
</evidence>
<dbReference type="AlphaFoldDB" id="A0A2I1ILD0"/>
<accession>A0A2I1ILD0</accession>
<feature type="chain" id="PRO_5014596755" evidence="4">
    <location>
        <begin position="26"/>
        <end position="738"/>
    </location>
</feature>
<keyword evidence="4" id="KW-0732">Signal</keyword>
<feature type="transmembrane region" description="Helical" evidence="3">
    <location>
        <begin position="708"/>
        <end position="733"/>
    </location>
</feature>
<dbReference type="InterPro" id="IPR001611">
    <property type="entry name" value="Leu-rich_rpt"/>
</dbReference>
<dbReference type="EMBL" id="PKKO01000005">
    <property type="protein sequence ID" value="PKY71931.1"/>
    <property type="molecule type" value="Genomic_DNA"/>
</dbReference>
<evidence type="ECO:0000256" key="3">
    <source>
        <dbReference type="SAM" id="Phobius"/>
    </source>
</evidence>
<organism evidence="5 6">
    <name type="scientific">Winkia neuii</name>
    <dbReference type="NCBI Taxonomy" id="33007"/>
    <lineage>
        <taxon>Bacteria</taxon>
        <taxon>Bacillati</taxon>
        <taxon>Actinomycetota</taxon>
        <taxon>Actinomycetes</taxon>
        <taxon>Actinomycetales</taxon>
        <taxon>Actinomycetaceae</taxon>
        <taxon>Winkia</taxon>
    </lineage>
</organism>
<evidence type="ECO:0000313" key="5">
    <source>
        <dbReference type="EMBL" id="PKY71931.1"/>
    </source>
</evidence>
<dbReference type="Proteomes" id="UP000235122">
    <property type="component" value="Unassembled WGS sequence"/>
</dbReference>
<dbReference type="STRING" id="33007.HMPREF3198_02121"/>
<evidence type="ECO:0000313" key="6">
    <source>
        <dbReference type="Proteomes" id="UP000235122"/>
    </source>
</evidence>
<gene>
    <name evidence="5" type="ORF">CYJ19_09485</name>
</gene>
<dbReference type="PANTHER" id="PTHR46652:SF3">
    <property type="entry name" value="LEUCINE-RICH REPEAT-CONTAINING PROTEIN 9"/>
    <property type="match status" value="1"/>
</dbReference>
<dbReference type="PROSITE" id="PS51450">
    <property type="entry name" value="LRR"/>
    <property type="match status" value="2"/>
</dbReference>
<keyword evidence="3" id="KW-1133">Transmembrane helix</keyword>
<sequence length="738" mass="80826">MKRTTGAAMLLALVASLGFSPIAHSEDAKVDKDFAACLKTQASITVEDGKWPDQAKLDAVKKFQCSSFKGLSKLRNLEEFKFKKKYQYDNDAVPVDDLAQLSKLTKLKKLTLVKAGIRDISFLKDLVNLEELDLHADFLSFRPDLVAENKITDASALSGLKKLKKLNLNNNLVADLSPLAGLTDLEELKLGHDSPNSTTYEVKEQPEEHGLKLITDLSPLAGLTKLTWLDLERNTVQDVSALKGLSKLKFLDLDDNYVHDLRPVCPINIKSIRARVQPGYALYTPIYAEVNKPAPLVYDCTGVLPMAKTEYEAGTSGLKKYSDTDPLVFTKAGNHSMVFQSDKMPYFDVKNYPNDRRPRQVTYIVIPAKPADKVEATNWIDSRDGGAKDCQAGKVKQTRTVTTTSHKWDRVAKKWLLDKATAATKTESQMRPMTDAELKTCAGDAPKAKVEATDWADAANGKDCAKKTVKQTRKITTTPYTWDIAKRAWVLDTVTAKVITEEQARAMTDAELKVCAGGPPESKVEATDWTDAPQTDAKDCTKQTVKQTRKVTTTPYTWNSAAHKWELDSDNATAKAETQMREMTGAEKATCEAGHVVPPSTDKVEWALSPTTPGKSVRLEKKKGTVPPHTKLLVEGPGVAKLNKDGSLTVTPDANATPGEKITVTLFDAKGRLLGKVSIPVAKAMIVPAPQDRPENLPPKRPVTSNRLSATGTGVAGFICLSLALATAGTLLLRRRRA</sequence>
<keyword evidence="2" id="KW-0677">Repeat</keyword>
<dbReference type="GeneID" id="35867011"/>
<keyword evidence="3" id="KW-0812">Transmembrane</keyword>
<dbReference type="InterPro" id="IPR025875">
    <property type="entry name" value="Leu-rich_rpt_4"/>
</dbReference>
<proteinExistence type="predicted"/>
<keyword evidence="1" id="KW-0433">Leucine-rich repeat</keyword>
<feature type="signal peptide" evidence="4">
    <location>
        <begin position="1"/>
        <end position="25"/>
    </location>
</feature>
<dbReference type="SUPFAM" id="SSF52058">
    <property type="entry name" value="L domain-like"/>
    <property type="match status" value="1"/>
</dbReference>
<name>A0A2I1ILD0_9ACTO</name>
<dbReference type="PANTHER" id="PTHR46652">
    <property type="entry name" value="LEUCINE-RICH REPEAT AND IQ DOMAIN-CONTAINING PROTEIN 1-RELATED"/>
    <property type="match status" value="1"/>
</dbReference>
<dbReference type="Pfam" id="PF12799">
    <property type="entry name" value="LRR_4"/>
    <property type="match status" value="1"/>
</dbReference>
<protein>
    <submittedName>
        <fullName evidence="5">Leucine-rich repeat domain-containing protein</fullName>
    </submittedName>
</protein>
<dbReference type="Gene3D" id="3.80.10.10">
    <property type="entry name" value="Ribonuclease Inhibitor"/>
    <property type="match status" value="1"/>
</dbReference>